<evidence type="ECO:0000313" key="4">
    <source>
        <dbReference type="Proteomes" id="UP000198723"/>
    </source>
</evidence>
<dbReference type="InterPro" id="IPR023210">
    <property type="entry name" value="NADP_OxRdtase_dom"/>
</dbReference>
<proteinExistence type="predicted"/>
<sequence>MGGTYFLQAKLKEDSMLTKTASPTTITLWNGREIPRLGMGCWAIGGPFFAGDTPLGWGEVDDNESVEAIDRAIALGIRFFDTASNYGAGHSEEVLGRAIGNRDDIIVATKFGFATDPETKQAIGAFADEAFIRRSVETSLRRLKRDRLDLLQFHLNDFPLDQSDAVFDTLEALRVEGKIDAFGWSTDFPDRAARHAGRTGFVSVQHTMNVFEPVPEMIEVVERNQMISINRGPLAMGLLTGKFTADKAVGAKDVRGAALDWMVYFKDGRVAPEFAARLDAVRDLLTSGGRTLTQGALAWLLARSPRTFPIPGFRTVAQVEENAGALEKGPLPADVMAAIDAALGRG</sequence>
<name>A0A1C3YCB5_9HYPH</name>
<dbReference type="SUPFAM" id="SSF51430">
    <property type="entry name" value="NAD(P)-linked oxidoreductase"/>
    <property type="match status" value="1"/>
</dbReference>
<accession>A0A1C3YCB5</accession>
<dbReference type="Pfam" id="PF00248">
    <property type="entry name" value="Aldo_ket_red"/>
    <property type="match status" value="1"/>
</dbReference>
<dbReference type="GO" id="GO:0016491">
    <property type="term" value="F:oxidoreductase activity"/>
    <property type="evidence" value="ECO:0007669"/>
    <property type="project" value="UniProtKB-KW"/>
</dbReference>
<dbReference type="InterPro" id="IPR050523">
    <property type="entry name" value="AKR_Detox_Biosynth"/>
</dbReference>
<evidence type="ECO:0000313" key="3">
    <source>
        <dbReference type="EMBL" id="SCB62137.1"/>
    </source>
</evidence>
<dbReference type="InterPro" id="IPR036812">
    <property type="entry name" value="NAD(P)_OxRdtase_dom_sf"/>
</dbReference>
<dbReference type="CDD" id="cd19086">
    <property type="entry name" value="AKR_AKR11C1"/>
    <property type="match status" value="1"/>
</dbReference>
<dbReference type="GO" id="GO:0005829">
    <property type="term" value="C:cytosol"/>
    <property type="evidence" value="ECO:0007669"/>
    <property type="project" value="TreeGrafter"/>
</dbReference>
<keyword evidence="1" id="KW-0560">Oxidoreductase</keyword>
<dbReference type="STRING" id="1138170.GA0061105_13324"/>
<dbReference type="PANTHER" id="PTHR43364">
    <property type="entry name" value="NADH-SPECIFIC METHYLGLYOXAL REDUCTASE-RELATED"/>
    <property type="match status" value="1"/>
</dbReference>
<evidence type="ECO:0000256" key="1">
    <source>
        <dbReference type="ARBA" id="ARBA00023002"/>
    </source>
</evidence>
<dbReference type="Gene3D" id="3.20.20.100">
    <property type="entry name" value="NADP-dependent oxidoreductase domain"/>
    <property type="match status" value="1"/>
</dbReference>
<organism evidence="3 4">
    <name type="scientific">Rhizobium aethiopicum</name>
    <dbReference type="NCBI Taxonomy" id="1138170"/>
    <lineage>
        <taxon>Bacteria</taxon>
        <taxon>Pseudomonadati</taxon>
        <taxon>Pseudomonadota</taxon>
        <taxon>Alphaproteobacteria</taxon>
        <taxon>Hyphomicrobiales</taxon>
        <taxon>Rhizobiaceae</taxon>
        <taxon>Rhizobium/Agrobacterium group</taxon>
        <taxon>Rhizobium</taxon>
    </lineage>
</organism>
<feature type="domain" description="NADP-dependent oxidoreductase" evidence="2">
    <location>
        <begin position="37"/>
        <end position="342"/>
    </location>
</feature>
<dbReference type="AlphaFoldDB" id="A0A1C3YCB5"/>
<protein>
    <submittedName>
        <fullName evidence="3">Predicted oxidoreductase</fullName>
    </submittedName>
</protein>
<gene>
    <name evidence="3" type="ORF">GA0061105_13324</name>
</gene>
<dbReference type="PANTHER" id="PTHR43364:SF4">
    <property type="entry name" value="NAD(P)-LINKED OXIDOREDUCTASE SUPERFAMILY PROTEIN"/>
    <property type="match status" value="1"/>
</dbReference>
<dbReference type="EMBL" id="FMAJ01000033">
    <property type="protein sequence ID" value="SCB62137.1"/>
    <property type="molecule type" value="Genomic_DNA"/>
</dbReference>
<reference evidence="3 4" key="1">
    <citation type="submission" date="2016-08" db="EMBL/GenBank/DDBJ databases">
        <authorList>
            <person name="Seilhamer J.J."/>
        </authorList>
    </citation>
    <scope>NUCLEOTIDE SEQUENCE [LARGE SCALE GENOMIC DNA]</scope>
    <source>
        <strain evidence="3 4">HBR26</strain>
    </source>
</reference>
<dbReference type="Proteomes" id="UP000198723">
    <property type="component" value="Unassembled WGS sequence"/>
</dbReference>
<evidence type="ECO:0000259" key="2">
    <source>
        <dbReference type="Pfam" id="PF00248"/>
    </source>
</evidence>